<evidence type="ECO:0000313" key="8">
    <source>
        <dbReference type="EMBL" id="MBP3192614.1"/>
    </source>
</evidence>
<dbReference type="AlphaFoldDB" id="A0A8J7RRM9"/>
<keyword evidence="5" id="KW-0627">Porphyrin biosynthesis</keyword>
<dbReference type="EC" id="1.3.1.76" evidence="2"/>
<evidence type="ECO:0000256" key="2">
    <source>
        <dbReference type="ARBA" id="ARBA00012400"/>
    </source>
</evidence>
<keyword evidence="4" id="KW-0520">NAD</keyword>
<comment type="pathway">
    <text evidence="1">Porphyrin-containing compound metabolism; siroheme biosynthesis; sirohydrochlorin from precorrin-2: step 1/1.</text>
</comment>
<proteinExistence type="predicted"/>
<protein>
    <recommendedName>
        <fullName evidence="2">precorrin-2 dehydrogenase</fullName>
        <ecNumber evidence="2">1.3.1.76</ecNumber>
    </recommendedName>
</protein>
<organism evidence="8 9">
    <name type="scientific">Natronogracilivirga saccharolytica</name>
    <dbReference type="NCBI Taxonomy" id="2812953"/>
    <lineage>
        <taxon>Bacteria</taxon>
        <taxon>Pseudomonadati</taxon>
        <taxon>Balneolota</taxon>
        <taxon>Balneolia</taxon>
        <taxon>Balneolales</taxon>
        <taxon>Cyclonatronaceae</taxon>
        <taxon>Natronogracilivirga</taxon>
    </lineage>
</organism>
<gene>
    <name evidence="8" type="ORF">NATSA_08055</name>
</gene>
<dbReference type="Pfam" id="PF10414">
    <property type="entry name" value="CysG_dimeriser"/>
    <property type="match status" value="1"/>
</dbReference>
<sequence>MSFYPVFLTRLHENKVVLLGGDEEAERKTAELISFGARVHVISSEITGQMQSWYEDGAFEWTPREYKFGDLEGAGFVVAAEYTNRVAAEAAQEAGKRNLLINVMDNIPLSNSAFGSVVCQGKLTVSFSTNGLAPALAVRLKERFQQELDDAYGEFLALSETIRPAIMETITDGEIRKKKWYDWVDSETITLLREGNREKALDVTESIWGSRIMLRSGLRKNKGFLGYLRDTFRDWLRLEKM</sequence>
<evidence type="ECO:0000313" key="9">
    <source>
        <dbReference type="Proteomes" id="UP000673975"/>
    </source>
</evidence>
<comment type="caution">
    <text evidence="8">The sequence shown here is derived from an EMBL/GenBank/DDBJ whole genome shotgun (WGS) entry which is preliminary data.</text>
</comment>
<dbReference type="Proteomes" id="UP000673975">
    <property type="component" value="Unassembled WGS sequence"/>
</dbReference>
<evidence type="ECO:0000256" key="1">
    <source>
        <dbReference type="ARBA" id="ARBA00005010"/>
    </source>
</evidence>
<dbReference type="SUPFAM" id="SSF51735">
    <property type="entry name" value="NAD(P)-binding Rossmann-fold domains"/>
    <property type="match status" value="1"/>
</dbReference>
<evidence type="ECO:0000256" key="3">
    <source>
        <dbReference type="ARBA" id="ARBA00023002"/>
    </source>
</evidence>
<dbReference type="InterPro" id="IPR019478">
    <property type="entry name" value="Sirohaem_synthase_dimer_dom"/>
</dbReference>
<keyword evidence="3" id="KW-0560">Oxidoreductase</keyword>
<feature type="domain" description="Sirohaem synthase dimerisation" evidence="7">
    <location>
        <begin position="151"/>
        <end position="203"/>
    </location>
</feature>
<dbReference type="EMBL" id="JAFIDN010000005">
    <property type="protein sequence ID" value="MBP3192614.1"/>
    <property type="molecule type" value="Genomic_DNA"/>
</dbReference>
<dbReference type="GO" id="GO:0004325">
    <property type="term" value="F:ferrochelatase activity"/>
    <property type="evidence" value="ECO:0007669"/>
    <property type="project" value="InterPro"/>
</dbReference>
<reference evidence="8" key="1">
    <citation type="submission" date="2021-02" db="EMBL/GenBank/DDBJ databases">
        <title>Natronogracilivirga saccharolytica gen. nov. sp. nov. a new anaerobic, haloalkiliphilic carbohydrate-fermenting bacterium from soda lake and proposing of Cyclonatronumiaceae fam. nov. in the phylum Balneolaeota.</title>
        <authorList>
            <person name="Zhilina T.N."/>
            <person name="Sorokin D.Y."/>
            <person name="Zavarzina D.G."/>
            <person name="Toshchakov S.V."/>
            <person name="Kublanov I.V."/>
        </authorList>
    </citation>
    <scope>NUCLEOTIDE SEQUENCE</scope>
    <source>
        <strain evidence="8">Z-1702</strain>
    </source>
</reference>
<dbReference type="InterPro" id="IPR006367">
    <property type="entry name" value="Sirohaem_synthase_N"/>
</dbReference>
<dbReference type="InterPro" id="IPR036291">
    <property type="entry name" value="NAD(P)-bd_dom_sf"/>
</dbReference>
<dbReference type="InterPro" id="IPR042518">
    <property type="entry name" value="SirC_C"/>
</dbReference>
<dbReference type="GO" id="GO:0019354">
    <property type="term" value="P:siroheme biosynthetic process"/>
    <property type="evidence" value="ECO:0007669"/>
    <property type="project" value="UniProtKB-UniPathway"/>
</dbReference>
<evidence type="ECO:0000259" key="7">
    <source>
        <dbReference type="Pfam" id="PF10414"/>
    </source>
</evidence>
<evidence type="ECO:0000256" key="5">
    <source>
        <dbReference type="ARBA" id="ARBA00023244"/>
    </source>
</evidence>
<dbReference type="RefSeq" id="WP_210511513.1">
    <property type="nucleotide sequence ID" value="NZ_JAFIDN010000005.1"/>
</dbReference>
<dbReference type="Pfam" id="PF13241">
    <property type="entry name" value="NAD_binding_7"/>
    <property type="match status" value="1"/>
</dbReference>
<dbReference type="PANTHER" id="PTHR35330:SF1">
    <property type="entry name" value="SIROHEME BIOSYNTHESIS PROTEIN MET8"/>
    <property type="match status" value="1"/>
</dbReference>
<evidence type="ECO:0000256" key="6">
    <source>
        <dbReference type="ARBA" id="ARBA00047561"/>
    </source>
</evidence>
<name>A0A8J7RRM9_9BACT</name>
<comment type="catalytic activity">
    <reaction evidence="6">
        <text>precorrin-2 + NAD(+) = sirohydrochlorin + NADH + 2 H(+)</text>
        <dbReference type="Rhea" id="RHEA:15613"/>
        <dbReference type="ChEBI" id="CHEBI:15378"/>
        <dbReference type="ChEBI" id="CHEBI:57540"/>
        <dbReference type="ChEBI" id="CHEBI:57945"/>
        <dbReference type="ChEBI" id="CHEBI:58351"/>
        <dbReference type="ChEBI" id="CHEBI:58827"/>
        <dbReference type="EC" id="1.3.1.76"/>
    </reaction>
</comment>
<dbReference type="InterPro" id="IPR028161">
    <property type="entry name" value="Met8-like"/>
</dbReference>
<dbReference type="Gene3D" id="3.40.50.720">
    <property type="entry name" value="NAD(P)-binding Rossmann-like Domain"/>
    <property type="match status" value="1"/>
</dbReference>
<dbReference type="NCBIfam" id="TIGR01470">
    <property type="entry name" value="cysG_Nterm"/>
    <property type="match status" value="1"/>
</dbReference>
<dbReference type="GO" id="GO:0043115">
    <property type="term" value="F:precorrin-2 dehydrogenase activity"/>
    <property type="evidence" value="ECO:0007669"/>
    <property type="project" value="UniProtKB-EC"/>
</dbReference>
<accession>A0A8J7RRM9</accession>
<dbReference type="Gene3D" id="1.10.8.610">
    <property type="entry name" value="SirC, precorrin-2 dehydrogenase, C-terminal helical domain-like"/>
    <property type="match status" value="1"/>
</dbReference>
<dbReference type="PANTHER" id="PTHR35330">
    <property type="entry name" value="SIROHEME BIOSYNTHESIS PROTEIN MET8"/>
    <property type="match status" value="1"/>
</dbReference>
<dbReference type="SUPFAM" id="SSF75615">
    <property type="entry name" value="Siroheme synthase middle domains-like"/>
    <property type="match status" value="1"/>
</dbReference>
<evidence type="ECO:0000256" key="4">
    <source>
        <dbReference type="ARBA" id="ARBA00023027"/>
    </source>
</evidence>
<keyword evidence="9" id="KW-1185">Reference proteome</keyword>
<dbReference type="UniPathway" id="UPA00262">
    <property type="reaction ID" value="UER00222"/>
</dbReference>